<organism evidence="2 3">
    <name type="scientific">Desulfovibrio falkowii</name>
    <dbReference type="NCBI Taxonomy" id="3136602"/>
    <lineage>
        <taxon>Bacteria</taxon>
        <taxon>Pseudomonadati</taxon>
        <taxon>Thermodesulfobacteriota</taxon>
        <taxon>Desulfovibrionia</taxon>
        <taxon>Desulfovibrionales</taxon>
        <taxon>Desulfovibrionaceae</taxon>
        <taxon>Desulfovibrio</taxon>
    </lineage>
</organism>
<keyword evidence="1" id="KW-1133">Transmembrane helix</keyword>
<dbReference type="Proteomes" id="UP001628192">
    <property type="component" value="Unassembled WGS sequence"/>
</dbReference>
<feature type="transmembrane region" description="Helical" evidence="1">
    <location>
        <begin position="42"/>
        <end position="61"/>
    </location>
</feature>
<protein>
    <submittedName>
        <fullName evidence="2">Uncharacterized protein</fullName>
    </submittedName>
</protein>
<sequence length="86" mass="9247">MGALLGAALGGLGRLFVRKVTTTNEETGDESTKRQATPFGKASIIVVGCALLYHYIVWPIINYHFPQYGFQDIDSFVLSAIGGIGI</sequence>
<dbReference type="EMBL" id="BAAFSG010000001">
    <property type="protein sequence ID" value="GAB1254618.1"/>
    <property type="molecule type" value="Genomic_DNA"/>
</dbReference>
<proteinExistence type="predicted"/>
<accession>A0ABQ0EA75</accession>
<dbReference type="RefSeq" id="WP_407844877.1">
    <property type="nucleotide sequence ID" value="NZ_BAAFSG010000001.1"/>
</dbReference>
<keyword evidence="1" id="KW-0472">Membrane</keyword>
<comment type="caution">
    <text evidence="2">The sequence shown here is derived from an EMBL/GenBank/DDBJ whole genome shotgun (WGS) entry which is preliminary data.</text>
</comment>
<reference evidence="2 3" key="1">
    <citation type="journal article" date="2025" name="Int. J. Syst. Evol. Microbiol.">
        <title>Desulfovibrio falkowii sp. nov., Porphyromonas miyakawae sp. nov., Mediterraneibacter flintii sp. nov. and Owariibacterium komagatae gen. nov., sp. nov., isolated from human faeces.</title>
        <authorList>
            <person name="Hamaguchi T."/>
            <person name="Ohara M."/>
            <person name="Hisatomi A."/>
            <person name="Sekiguchi K."/>
            <person name="Takeda J.I."/>
            <person name="Ueyama J."/>
            <person name="Ito M."/>
            <person name="Nishiwaki H."/>
            <person name="Ogi T."/>
            <person name="Hirayama M."/>
            <person name="Ohkuma M."/>
            <person name="Sakamoto M."/>
            <person name="Ohno K."/>
        </authorList>
    </citation>
    <scope>NUCLEOTIDE SEQUENCE [LARGE SCALE GENOMIC DNA]</scope>
    <source>
        <strain evidence="2 3">13CB8C</strain>
    </source>
</reference>
<keyword evidence="1" id="KW-0812">Transmembrane</keyword>
<evidence type="ECO:0000256" key="1">
    <source>
        <dbReference type="SAM" id="Phobius"/>
    </source>
</evidence>
<evidence type="ECO:0000313" key="2">
    <source>
        <dbReference type="EMBL" id="GAB1254618.1"/>
    </source>
</evidence>
<keyword evidence="3" id="KW-1185">Reference proteome</keyword>
<name>A0ABQ0EA75_9BACT</name>
<evidence type="ECO:0000313" key="3">
    <source>
        <dbReference type="Proteomes" id="UP001628192"/>
    </source>
</evidence>
<gene>
    <name evidence="2" type="ORF">Defa_21050</name>
</gene>